<evidence type="ECO:0000313" key="5">
    <source>
        <dbReference type="Proteomes" id="UP001157418"/>
    </source>
</evidence>
<evidence type="ECO:0000259" key="3">
    <source>
        <dbReference type="PROSITE" id="PS51774"/>
    </source>
</evidence>
<protein>
    <recommendedName>
        <fullName evidence="3">NAB domain-containing protein</fullName>
    </recommendedName>
</protein>
<feature type="coiled-coil region" evidence="2">
    <location>
        <begin position="161"/>
        <end position="213"/>
    </location>
</feature>
<dbReference type="EMBL" id="CAKMRJ010000001">
    <property type="protein sequence ID" value="CAH1414201.1"/>
    <property type="molecule type" value="Genomic_DNA"/>
</dbReference>
<organism evidence="4 5">
    <name type="scientific">Lactuca virosa</name>
    <dbReference type="NCBI Taxonomy" id="75947"/>
    <lineage>
        <taxon>Eukaryota</taxon>
        <taxon>Viridiplantae</taxon>
        <taxon>Streptophyta</taxon>
        <taxon>Embryophyta</taxon>
        <taxon>Tracheophyta</taxon>
        <taxon>Spermatophyta</taxon>
        <taxon>Magnoliopsida</taxon>
        <taxon>eudicotyledons</taxon>
        <taxon>Gunneridae</taxon>
        <taxon>Pentapetalae</taxon>
        <taxon>asterids</taxon>
        <taxon>campanulids</taxon>
        <taxon>Asterales</taxon>
        <taxon>Asteraceae</taxon>
        <taxon>Cichorioideae</taxon>
        <taxon>Cichorieae</taxon>
        <taxon>Lactucinae</taxon>
        <taxon>Lactuca</taxon>
    </lineage>
</organism>
<proteinExistence type="predicted"/>
<evidence type="ECO:0000313" key="4">
    <source>
        <dbReference type="EMBL" id="CAH1414201.1"/>
    </source>
</evidence>
<comment type="caution">
    <text evidence="4">The sequence shown here is derived from an EMBL/GenBank/DDBJ whole genome shotgun (WGS) entry which is preliminary data.</text>
</comment>
<keyword evidence="1 2" id="KW-0175">Coiled coil</keyword>
<evidence type="ECO:0000256" key="1">
    <source>
        <dbReference type="ARBA" id="ARBA00023054"/>
    </source>
</evidence>
<dbReference type="InterPro" id="IPR011684">
    <property type="entry name" value="NAB"/>
</dbReference>
<keyword evidence="5" id="KW-1185">Reference proteome</keyword>
<dbReference type="Proteomes" id="UP001157418">
    <property type="component" value="Unassembled WGS sequence"/>
</dbReference>
<dbReference type="Pfam" id="PF07765">
    <property type="entry name" value="KIP1"/>
    <property type="match status" value="1"/>
</dbReference>
<gene>
    <name evidence="4" type="ORF">LVIROSA_LOCUS2129</name>
</gene>
<accession>A0AAU9LHF0</accession>
<dbReference type="GO" id="GO:0003779">
    <property type="term" value="F:actin binding"/>
    <property type="evidence" value="ECO:0007669"/>
    <property type="project" value="InterPro"/>
</dbReference>
<reference evidence="4 5" key="1">
    <citation type="submission" date="2022-01" db="EMBL/GenBank/DDBJ databases">
        <authorList>
            <person name="Xiong W."/>
            <person name="Schranz E."/>
        </authorList>
    </citation>
    <scope>NUCLEOTIDE SEQUENCE [LARGE SCALE GENOMIC DNA]</scope>
</reference>
<name>A0AAU9LHF0_9ASTR</name>
<dbReference type="PANTHER" id="PTHR31631:SF0">
    <property type="entry name" value="PROTEIN NETWORKED 2D"/>
    <property type="match status" value="1"/>
</dbReference>
<sequence>MENNTNTENGSSHSWWLDNTHNRLHQSQWLQSTLSELEKKVKNILSFIEDDGDTFAERAEMFYKKRPLLIKSVENLQESYKLLAGNYDQLLKRYEHLRAFSKLDSPIFANPNRFSPKVLQYDLKSEDLLKKKRYEFFQFDDDLENRCDEMRLSVMKLVEDNLELQAELVKSNDRKREAITELRAHVKKLVGENNELKSKLARMEADVKRNRSQFSRAKDLILKKILPELRN</sequence>
<dbReference type="AlphaFoldDB" id="A0AAU9LHF0"/>
<feature type="domain" description="NAB" evidence="3">
    <location>
        <begin position="13"/>
        <end position="94"/>
    </location>
</feature>
<dbReference type="PROSITE" id="PS51774">
    <property type="entry name" value="NAB"/>
    <property type="match status" value="1"/>
</dbReference>
<evidence type="ECO:0000256" key="2">
    <source>
        <dbReference type="SAM" id="Coils"/>
    </source>
</evidence>
<dbReference type="PANTHER" id="PTHR31631">
    <property type="entry name" value="PROTEIN NETWORKED 2D"/>
    <property type="match status" value="1"/>
</dbReference>